<dbReference type="EMBL" id="JAULSN010000011">
    <property type="protein sequence ID" value="KAK3361563.1"/>
    <property type="molecule type" value="Genomic_DNA"/>
</dbReference>
<reference evidence="2" key="2">
    <citation type="submission" date="2023-06" db="EMBL/GenBank/DDBJ databases">
        <authorList>
            <consortium name="Lawrence Berkeley National Laboratory"/>
            <person name="Haridas S."/>
            <person name="Hensen N."/>
            <person name="Bonometti L."/>
            <person name="Westerberg I."/>
            <person name="Brannstrom I.O."/>
            <person name="Guillou S."/>
            <person name="Cros-Aarteil S."/>
            <person name="Calhoun S."/>
            <person name="Kuo A."/>
            <person name="Mondo S."/>
            <person name="Pangilinan J."/>
            <person name="Riley R."/>
            <person name="Labutti K."/>
            <person name="Andreopoulos B."/>
            <person name="Lipzen A."/>
            <person name="Chen C."/>
            <person name="Yanf M."/>
            <person name="Daum C."/>
            <person name="Ng V."/>
            <person name="Clum A."/>
            <person name="Steindorff A."/>
            <person name="Ohm R."/>
            <person name="Martin F."/>
            <person name="Silar P."/>
            <person name="Natvig D."/>
            <person name="Lalanne C."/>
            <person name="Gautier V."/>
            <person name="Ament-Velasquez S.L."/>
            <person name="Kruys A."/>
            <person name="Hutchinson M.I."/>
            <person name="Powell A.J."/>
            <person name="Barry K."/>
            <person name="Miller A.N."/>
            <person name="Grigoriev I.V."/>
            <person name="Debuchy R."/>
            <person name="Gladieux P."/>
            <person name="Thoren M.H."/>
            <person name="Johannesson H."/>
        </authorList>
    </citation>
    <scope>NUCLEOTIDE SEQUENCE</scope>
    <source>
        <strain evidence="2">CBS 958.72</strain>
    </source>
</reference>
<comment type="caution">
    <text evidence="2">The sequence shown here is derived from an EMBL/GenBank/DDBJ whole genome shotgun (WGS) entry which is preliminary data.</text>
</comment>
<evidence type="ECO:0000256" key="1">
    <source>
        <dbReference type="SAM" id="MobiDB-lite"/>
    </source>
</evidence>
<dbReference type="AlphaFoldDB" id="A0AAE0JTQ2"/>
<organism evidence="2 3">
    <name type="scientific">Lasiosphaeria ovina</name>
    <dbReference type="NCBI Taxonomy" id="92902"/>
    <lineage>
        <taxon>Eukaryota</taxon>
        <taxon>Fungi</taxon>
        <taxon>Dikarya</taxon>
        <taxon>Ascomycota</taxon>
        <taxon>Pezizomycotina</taxon>
        <taxon>Sordariomycetes</taxon>
        <taxon>Sordariomycetidae</taxon>
        <taxon>Sordariales</taxon>
        <taxon>Lasiosphaeriaceae</taxon>
        <taxon>Lasiosphaeria</taxon>
    </lineage>
</organism>
<proteinExistence type="predicted"/>
<feature type="compositionally biased region" description="Polar residues" evidence="1">
    <location>
        <begin position="287"/>
        <end position="309"/>
    </location>
</feature>
<evidence type="ECO:0008006" key="4">
    <source>
        <dbReference type="Google" id="ProtNLM"/>
    </source>
</evidence>
<evidence type="ECO:0000313" key="2">
    <source>
        <dbReference type="EMBL" id="KAK3361563.1"/>
    </source>
</evidence>
<feature type="region of interest" description="Disordered" evidence="1">
    <location>
        <begin position="503"/>
        <end position="543"/>
    </location>
</feature>
<sequence>MDANIDDEEIKTWFWECNDRFRACLSLAVFSDDDWMDDRSADFNVWGFSIKADATGRSSLDYRLRNWPEVRSIVVGLLKSLSHCLKAIEKTASSQNTNSSAISPTAQTAGELDVNAWSDFSDDSDGAEQQTKFQPSGPFSEGKIQIVATIDQLVRITVAIKQSGNRRRLDKADESFDESKYPDLMEHFVSLIRIAHLDIREIFGSLQAGLDNTLLLNTVQRRLVRLNLLRHHRIKHATRFKKKADPVIMGSAPNIPKIPALVPTAVTSSRKGKRHTPAPQLARPPSVQASKSAQTTSTNPTAAQLSATELGSRFQLPSDPERKYPSSMTNVSRIGSKQDYPKCPGTKGLFHCPYCSQALYAEDFVGNIHRWKSHVAQDISPYACVFEHCDSPDELYVTSEEWNTHMRNHHSQVQWLCNICTNKTTSFTTQKDWESHVTTSHANSFPQDQVAVLGELSRRVVFVPPSCPLCPYRPEGGQKGTEDHIADHLHQFALRCLPGNVENGSASSSGSGRAQSHIFDLDDDDDDDDDAGEEYQDESSVPNDSLARARKRFLEAGRMAYQVLDAHFSGGDESSRLDVQAGLNLFSDSDRGLLHPRIYRKLTQEHIEFCIRSFVRIRQCVEQVEVGSGATQAEETVHRELGTTVQDEYDILDSFLEYSRRGWDFDIASPFDNANSYELPGSHEFRARNPQLLLSPALEIPVNSGSTPLLSIPKFTAGSCRYHIKTARQLIRLKLTYRGFTITDNAEHFAKQMEDVLQDAHSLLMGLLQRFSDLENEEEEQDLEDEDLDLVRYIIETVRGELGDVERYMSG</sequence>
<evidence type="ECO:0000313" key="3">
    <source>
        <dbReference type="Proteomes" id="UP001287356"/>
    </source>
</evidence>
<name>A0AAE0JTQ2_9PEZI</name>
<feature type="region of interest" description="Disordered" evidence="1">
    <location>
        <begin position="266"/>
        <end position="333"/>
    </location>
</feature>
<dbReference type="PANTHER" id="PTHR35391">
    <property type="entry name" value="C2H2-TYPE DOMAIN-CONTAINING PROTEIN-RELATED"/>
    <property type="match status" value="1"/>
</dbReference>
<keyword evidence="3" id="KW-1185">Reference proteome</keyword>
<accession>A0AAE0JTQ2</accession>
<dbReference type="PANTHER" id="PTHR35391:SF7">
    <property type="entry name" value="C2H2-TYPE DOMAIN-CONTAINING PROTEIN"/>
    <property type="match status" value="1"/>
</dbReference>
<dbReference type="Proteomes" id="UP001287356">
    <property type="component" value="Unassembled WGS sequence"/>
</dbReference>
<feature type="compositionally biased region" description="Acidic residues" evidence="1">
    <location>
        <begin position="521"/>
        <end position="537"/>
    </location>
</feature>
<protein>
    <recommendedName>
        <fullName evidence="4">C2H2-type domain-containing protein</fullName>
    </recommendedName>
</protein>
<reference evidence="2" key="1">
    <citation type="journal article" date="2023" name="Mol. Phylogenet. Evol.">
        <title>Genome-scale phylogeny and comparative genomics of the fungal order Sordariales.</title>
        <authorList>
            <person name="Hensen N."/>
            <person name="Bonometti L."/>
            <person name="Westerberg I."/>
            <person name="Brannstrom I.O."/>
            <person name="Guillou S."/>
            <person name="Cros-Aarteil S."/>
            <person name="Calhoun S."/>
            <person name="Haridas S."/>
            <person name="Kuo A."/>
            <person name="Mondo S."/>
            <person name="Pangilinan J."/>
            <person name="Riley R."/>
            <person name="LaButti K."/>
            <person name="Andreopoulos B."/>
            <person name="Lipzen A."/>
            <person name="Chen C."/>
            <person name="Yan M."/>
            <person name="Daum C."/>
            <person name="Ng V."/>
            <person name="Clum A."/>
            <person name="Steindorff A."/>
            <person name="Ohm R.A."/>
            <person name="Martin F."/>
            <person name="Silar P."/>
            <person name="Natvig D.O."/>
            <person name="Lalanne C."/>
            <person name="Gautier V."/>
            <person name="Ament-Velasquez S.L."/>
            <person name="Kruys A."/>
            <person name="Hutchinson M.I."/>
            <person name="Powell A.J."/>
            <person name="Barry K."/>
            <person name="Miller A.N."/>
            <person name="Grigoriev I.V."/>
            <person name="Debuchy R."/>
            <person name="Gladieux P."/>
            <person name="Hiltunen Thoren M."/>
            <person name="Johannesson H."/>
        </authorList>
    </citation>
    <scope>NUCLEOTIDE SEQUENCE</scope>
    <source>
        <strain evidence="2">CBS 958.72</strain>
    </source>
</reference>
<gene>
    <name evidence="2" type="ORF">B0T24DRAFT_641866</name>
</gene>